<sequence>MSLTRTGTYASNPVTVRGTCTKLSASSRGDKVAYGHGRTVVVRDLNAPSNTLVYAEHTHHVTVARFSPSGFYMASGDTSGSVRVWSLDGEERILKLHVQAMSGRITDLVWDGESKRIIAVGEGREKFGHAFLVDSGSSVGEISGHSKVINAAAIRAQRPFKAVTGGDDASVIFYTGVPFKYAKTLRVHTRFVQDVAYMPDGSVFVSAGSDGRVFAYDGQSGDVLGEFKDGESAHAGTVYAVSFAPAPAPHLVSVGADGHVKVWDVHTRGKVAAYEAGQEAGDKLGAQQVGAVWAQRETILSVDVAGRMHRLTFSGSALHLCDMLVGPTQGVTSLVRSAASTLASSYDGRVYVYADDGRASMIPAPLPASPSIVAMGAEQSCTVLAALDDAARVLKDGAYTNLTAALQGQPKAMASAQATSYVLTDKGVDIVRDGRVTHCSSAALGMPSAPTAVSVSRDGASVAIGAEDTKVYLFSTHENGLDAAGTLENGRSAITALAFSPDAALLAAGESTGKIFVYDVAARQVKLTQWVFHTARINALAWSENGAYCASASLDTHVYVWSVARPMKRAEYKNAHANGSIAVMWIDHTTIASAGADAVVQTQLGKRFGQDRATPFDAQRSSPAPQAAFRSRPMAQADDAAFFARANDAVDPGAHFHVDQMRQALPTVRPQGADWRDMETSFLQHPASMAGSSRHAAAQATPAWAHDFMKHTAPMPSAVKMESAPRSAPYAMRMPAFQRQFRPPMHAAPQPMSVQRDTLDTLSNTVWDSAFTAVDAQHGLHESVANALPAAEALHNMDADALAQTAERLLASVQHDTSDKFKQSQFMELMRKLRDRQAEVHGAEIVGHGTHKGEGRAARGPPTQEELDQMREEASRSMHRSTNNVTPPAQILQLDTAQELSEYFAQEDAARRSEAERNAAHDPRNVFQGDGGDVLERMREDEQYVRPPPAEENIFAAEMNKWTGMGANVARAGPGWEEDLSERGGAQEQDDEDFVGRAWEGAKGKGRVGAQEAEWARLQSDWDEFEASEPSIRPTAQAPFPFEAPAYSFNENNPYAASRTHHHAMHATQMDAVAESVLEHEAEVQNDPSKSSAWYNLGLRQQENEREKQAIAALHKAVALDPRMNDAWLALAISYTNENEREAALESLERWIEVNDTYADVVQKYTPRETGTHGRVAGILMAMARAGMPGSTEVDADIQVALGVLFNSSSEYDKAVDCFATALGVRPEDWLLYNRIGATLSNSGRSEESLDYYYQALALRPGFARCHFNLSISCLNLKRYQEAAEHALTALTLQHASEEELSGGERGQNTSVWEILRVSLELMQRPDLARLASARDLNAIQLHDLLG</sequence>
<feature type="repeat" description="TPR" evidence="4">
    <location>
        <begin position="1230"/>
        <end position="1263"/>
    </location>
</feature>
<feature type="region of interest" description="Disordered" evidence="5">
    <location>
        <begin position="906"/>
        <end position="933"/>
    </location>
</feature>
<keyword evidence="4" id="KW-0802">TPR repeat</keyword>
<dbReference type="PROSITE" id="PS50005">
    <property type="entry name" value="TPR"/>
    <property type="match status" value="4"/>
</dbReference>
<feature type="repeat" description="WD" evidence="3">
    <location>
        <begin position="533"/>
        <end position="563"/>
    </location>
</feature>
<dbReference type="InterPro" id="IPR019734">
    <property type="entry name" value="TPR_rpt"/>
</dbReference>
<dbReference type="Proteomes" id="UP000232875">
    <property type="component" value="Unassembled WGS sequence"/>
</dbReference>
<gene>
    <name evidence="6" type="ORF">MVES_002505</name>
</gene>
<feature type="repeat" description="TPR" evidence="4">
    <location>
        <begin position="1091"/>
        <end position="1124"/>
    </location>
</feature>
<dbReference type="InterPro" id="IPR015943">
    <property type="entry name" value="WD40/YVTN_repeat-like_dom_sf"/>
</dbReference>
<dbReference type="FunFam" id="2.130.10.10:FF:000102">
    <property type="entry name" value="Actin-interacting protein 1"/>
    <property type="match status" value="1"/>
</dbReference>
<dbReference type="SMART" id="SM00320">
    <property type="entry name" value="WD40"/>
    <property type="match status" value="8"/>
</dbReference>
<evidence type="ECO:0000256" key="2">
    <source>
        <dbReference type="ARBA" id="ARBA00022737"/>
    </source>
</evidence>
<organism evidence="6 7">
    <name type="scientific">Malassezia vespertilionis</name>
    <dbReference type="NCBI Taxonomy" id="2020962"/>
    <lineage>
        <taxon>Eukaryota</taxon>
        <taxon>Fungi</taxon>
        <taxon>Dikarya</taxon>
        <taxon>Basidiomycota</taxon>
        <taxon>Ustilaginomycotina</taxon>
        <taxon>Malasseziomycetes</taxon>
        <taxon>Malasseziales</taxon>
        <taxon>Malasseziaceae</taxon>
        <taxon>Malassezia</taxon>
    </lineage>
</organism>
<dbReference type="GO" id="GO:0051015">
    <property type="term" value="F:actin filament binding"/>
    <property type="evidence" value="ECO:0007669"/>
    <property type="project" value="TreeGrafter"/>
</dbReference>
<dbReference type="InterPro" id="IPR019775">
    <property type="entry name" value="WD40_repeat_CS"/>
</dbReference>
<evidence type="ECO:0000256" key="3">
    <source>
        <dbReference type="PROSITE-ProRule" id="PRU00221"/>
    </source>
</evidence>
<dbReference type="InterPro" id="IPR001680">
    <property type="entry name" value="WD40_rpt"/>
</dbReference>
<dbReference type="OrthoDB" id="2306at2759"/>
<feature type="repeat" description="TPR" evidence="4">
    <location>
        <begin position="1125"/>
        <end position="1158"/>
    </location>
</feature>
<keyword evidence="2" id="KW-0677">Repeat</keyword>
<dbReference type="SUPFAM" id="SSF48452">
    <property type="entry name" value="TPR-like"/>
    <property type="match status" value="1"/>
</dbReference>
<feature type="repeat" description="TPR" evidence="4">
    <location>
        <begin position="1196"/>
        <end position="1229"/>
    </location>
</feature>
<dbReference type="Pfam" id="PF13432">
    <property type="entry name" value="TPR_16"/>
    <property type="match status" value="2"/>
</dbReference>
<protein>
    <recommendedName>
        <fullName evidence="8">Peroxin-5</fullName>
    </recommendedName>
</protein>
<dbReference type="GO" id="GO:0030042">
    <property type="term" value="P:actin filament depolymerization"/>
    <property type="evidence" value="ECO:0007669"/>
    <property type="project" value="TreeGrafter"/>
</dbReference>
<feature type="repeat" description="WD" evidence="3">
    <location>
        <begin position="231"/>
        <end position="273"/>
    </location>
</feature>
<evidence type="ECO:0000313" key="6">
    <source>
        <dbReference type="EMBL" id="PKI83430.1"/>
    </source>
</evidence>
<dbReference type="PANTHER" id="PTHR19856:SF0">
    <property type="entry name" value="WD REPEAT-CONTAINING PROTEIN 1"/>
    <property type="match status" value="1"/>
</dbReference>
<dbReference type="InterPro" id="IPR036322">
    <property type="entry name" value="WD40_repeat_dom_sf"/>
</dbReference>
<feature type="repeat" description="WD" evidence="3">
    <location>
        <begin position="185"/>
        <end position="226"/>
    </location>
</feature>
<keyword evidence="1 3" id="KW-0853">WD repeat</keyword>
<dbReference type="Pfam" id="PF00400">
    <property type="entry name" value="WD40"/>
    <property type="match status" value="5"/>
</dbReference>
<dbReference type="PROSITE" id="PS50294">
    <property type="entry name" value="WD_REPEATS_REGION"/>
    <property type="match status" value="4"/>
</dbReference>
<dbReference type="SMART" id="SM00028">
    <property type="entry name" value="TPR"/>
    <property type="match status" value="5"/>
</dbReference>
<dbReference type="STRING" id="2020962.A0A2N1JA45"/>
<dbReference type="EMBL" id="KZ454991">
    <property type="protein sequence ID" value="PKI83430.1"/>
    <property type="molecule type" value="Genomic_DNA"/>
</dbReference>
<reference evidence="6 7" key="1">
    <citation type="submission" date="2017-10" db="EMBL/GenBank/DDBJ databases">
        <title>A novel species of cold-tolerant Malassezia isolated from bats.</title>
        <authorList>
            <person name="Lorch J.M."/>
            <person name="Palmer J.M."/>
            <person name="Vanderwolf K.J."/>
            <person name="Schmidt K.Z."/>
            <person name="Verant M.L."/>
            <person name="Weller T.J."/>
            <person name="Blehert D.S."/>
        </authorList>
    </citation>
    <scope>NUCLEOTIDE SEQUENCE [LARGE SCALE GENOMIC DNA]</scope>
    <source>
        <strain evidence="6 7">NWHC:44797-103</strain>
    </source>
</reference>
<evidence type="ECO:0000256" key="1">
    <source>
        <dbReference type="ARBA" id="ARBA00022574"/>
    </source>
</evidence>
<feature type="compositionally biased region" description="Basic and acidic residues" evidence="5">
    <location>
        <begin position="908"/>
        <end position="924"/>
    </location>
</feature>
<proteinExistence type="predicted"/>
<accession>A0A2N1JA45</accession>
<dbReference type="SUPFAM" id="SSF50978">
    <property type="entry name" value="WD40 repeat-like"/>
    <property type="match status" value="2"/>
</dbReference>
<name>A0A2N1JA45_9BASI</name>
<feature type="repeat" description="WD" evidence="3">
    <location>
        <begin position="487"/>
        <end position="528"/>
    </location>
</feature>
<dbReference type="Gene3D" id="1.25.40.10">
    <property type="entry name" value="Tetratricopeptide repeat domain"/>
    <property type="match status" value="1"/>
</dbReference>
<evidence type="ECO:0000313" key="7">
    <source>
        <dbReference type="Proteomes" id="UP000232875"/>
    </source>
</evidence>
<evidence type="ECO:0000256" key="4">
    <source>
        <dbReference type="PROSITE-ProRule" id="PRU00339"/>
    </source>
</evidence>
<feature type="repeat" description="WD" evidence="3">
    <location>
        <begin position="54"/>
        <end position="95"/>
    </location>
</feature>
<dbReference type="PROSITE" id="PS00678">
    <property type="entry name" value="WD_REPEATS_1"/>
    <property type="match status" value="1"/>
</dbReference>
<keyword evidence="7" id="KW-1185">Reference proteome</keyword>
<feature type="region of interest" description="Disordered" evidence="5">
    <location>
        <begin position="848"/>
        <end position="884"/>
    </location>
</feature>
<evidence type="ECO:0008006" key="8">
    <source>
        <dbReference type="Google" id="ProtNLM"/>
    </source>
</evidence>
<evidence type="ECO:0000256" key="5">
    <source>
        <dbReference type="SAM" id="MobiDB-lite"/>
    </source>
</evidence>
<dbReference type="PROSITE" id="PS50082">
    <property type="entry name" value="WD_REPEATS_2"/>
    <property type="match status" value="5"/>
</dbReference>
<dbReference type="PANTHER" id="PTHR19856">
    <property type="entry name" value="WD-REPEATCONTAINING PROTEIN WDR1"/>
    <property type="match status" value="1"/>
</dbReference>
<dbReference type="InterPro" id="IPR011990">
    <property type="entry name" value="TPR-like_helical_dom_sf"/>
</dbReference>
<dbReference type="Gene3D" id="2.130.10.10">
    <property type="entry name" value="YVTN repeat-like/Quinoprotein amine dehydrogenase"/>
    <property type="match status" value="2"/>
</dbReference>
<dbReference type="GO" id="GO:0030864">
    <property type="term" value="C:cortical actin cytoskeleton"/>
    <property type="evidence" value="ECO:0007669"/>
    <property type="project" value="TreeGrafter"/>
</dbReference>